<dbReference type="InterPro" id="IPR000825">
    <property type="entry name" value="SUF_FeS_clus_asmbl_SufBD_core"/>
</dbReference>
<dbReference type="Pfam" id="PF01458">
    <property type="entry name" value="SUFBD_core"/>
    <property type="match status" value="1"/>
</dbReference>
<dbReference type="Pfam" id="PF19295">
    <property type="entry name" value="SufBD_N"/>
    <property type="match status" value="1"/>
</dbReference>
<evidence type="ECO:0000313" key="5">
    <source>
        <dbReference type="Proteomes" id="UP001595799"/>
    </source>
</evidence>
<keyword evidence="5" id="KW-1185">Reference proteome</keyword>
<dbReference type="SUPFAM" id="SSF101960">
    <property type="entry name" value="Stabilizer of iron transporter SufD"/>
    <property type="match status" value="1"/>
</dbReference>
<dbReference type="PANTHER" id="PTHR43575">
    <property type="entry name" value="PROTEIN ABCI7, CHLOROPLASTIC"/>
    <property type="match status" value="1"/>
</dbReference>
<dbReference type="Proteomes" id="UP001595799">
    <property type="component" value="Unassembled WGS sequence"/>
</dbReference>
<organism evidence="4 5">
    <name type="scientific">Fodinicurvata halophila</name>
    <dbReference type="NCBI Taxonomy" id="1419723"/>
    <lineage>
        <taxon>Bacteria</taxon>
        <taxon>Pseudomonadati</taxon>
        <taxon>Pseudomonadota</taxon>
        <taxon>Alphaproteobacteria</taxon>
        <taxon>Rhodospirillales</taxon>
        <taxon>Rhodovibrionaceae</taxon>
        <taxon>Fodinicurvata</taxon>
    </lineage>
</organism>
<dbReference type="EMBL" id="JBHSCW010000003">
    <property type="protein sequence ID" value="MFC4351610.1"/>
    <property type="molecule type" value="Genomic_DNA"/>
</dbReference>
<name>A0ABV8ULZ5_9PROT</name>
<dbReference type="InterPro" id="IPR011542">
    <property type="entry name" value="SUF_FeS_clus_asmbl_SufD"/>
</dbReference>
<evidence type="ECO:0000259" key="3">
    <source>
        <dbReference type="Pfam" id="PF19295"/>
    </source>
</evidence>
<dbReference type="InterPro" id="IPR045595">
    <property type="entry name" value="SufBD_N"/>
</dbReference>
<evidence type="ECO:0000313" key="4">
    <source>
        <dbReference type="EMBL" id="MFC4351610.1"/>
    </source>
</evidence>
<dbReference type="RefSeq" id="WP_382421936.1">
    <property type="nucleotide sequence ID" value="NZ_JBHSCW010000003.1"/>
</dbReference>
<evidence type="ECO:0000256" key="1">
    <source>
        <dbReference type="ARBA" id="ARBA00043967"/>
    </source>
</evidence>
<dbReference type="InterPro" id="IPR055346">
    <property type="entry name" value="Fe-S_cluster_assembly_SufBD"/>
</dbReference>
<feature type="domain" description="SUF system FeS cluster assembly SufBD core" evidence="2">
    <location>
        <begin position="186"/>
        <end position="412"/>
    </location>
</feature>
<protein>
    <submittedName>
        <fullName evidence="4">Fe-S cluster assembly protein SufD</fullName>
    </submittedName>
</protein>
<accession>A0ABV8ULZ5</accession>
<comment type="caution">
    <text evidence="4">The sequence shown here is derived from an EMBL/GenBank/DDBJ whole genome shotgun (WGS) entry which is preliminary data.</text>
</comment>
<proteinExistence type="inferred from homology"/>
<evidence type="ECO:0000259" key="2">
    <source>
        <dbReference type="Pfam" id="PF01458"/>
    </source>
</evidence>
<gene>
    <name evidence="4" type="primary">sufD</name>
    <name evidence="4" type="ORF">ACFOW6_08665</name>
</gene>
<dbReference type="NCBIfam" id="TIGR01981">
    <property type="entry name" value="sufD"/>
    <property type="match status" value="1"/>
</dbReference>
<sequence length="443" mass="49573">MAKEAATDIAVFERHFDVAALPDGSPPWLTQLRTQALDKVRELGLPSTRKEEWKFTNLPRALRDLDLHPRSSAPPQVSLDKVPSLLPDEQPRFRLAFTDGRLSETHSQLETLPDGVTFAPLSQLLEERPQWLQEELGRILRDENHIQTALNTALFEEGMVLHLQAGVQLEQPLEILFLDGLGEQAIAHHPRILVILEENSRAQLVEHHGGPGTTPGLLNALWEVRLGANAELSHVRVLENGPEMRHLTSLHAELDARARYRTCSLTTGAALSRHEMHVHLNGEEAEATLNGAYLLRGSQHGDTTSVIHHHVPQTTTRETYKGALDEKARGVFQGQIVVDRDAQKSDGKMLNKTLLLSEKAEIDTKPELEIYADDVQCAHGATAGELDGDALFYLRSRGLPERRARTLLVESFLAEALEGLEDDTLKEALQQRLRRWLDMVEDD</sequence>
<reference evidence="5" key="1">
    <citation type="journal article" date="2019" name="Int. J. Syst. Evol. Microbiol.">
        <title>The Global Catalogue of Microorganisms (GCM) 10K type strain sequencing project: providing services to taxonomists for standard genome sequencing and annotation.</title>
        <authorList>
            <consortium name="The Broad Institute Genomics Platform"/>
            <consortium name="The Broad Institute Genome Sequencing Center for Infectious Disease"/>
            <person name="Wu L."/>
            <person name="Ma J."/>
        </authorList>
    </citation>
    <scope>NUCLEOTIDE SEQUENCE [LARGE SCALE GENOMIC DNA]</scope>
    <source>
        <strain evidence="5">CECT 8472</strain>
    </source>
</reference>
<dbReference type="InterPro" id="IPR037284">
    <property type="entry name" value="SUF_FeS_clus_asmbl_SufBD_sf"/>
</dbReference>
<feature type="domain" description="SUF system FeS cluster assembly SufBD N-terminal" evidence="3">
    <location>
        <begin position="20"/>
        <end position="175"/>
    </location>
</feature>
<dbReference type="PANTHER" id="PTHR43575:SF1">
    <property type="entry name" value="PROTEIN ABCI7, CHLOROPLASTIC"/>
    <property type="match status" value="1"/>
</dbReference>
<comment type="similarity">
    <text evidence="1">Belongs to the iron-sulfur cluster assembly SufBD family.</text>
</comment>